<sequence length="57" mass="5961">MIVEPKENDSSHDQGRVDAVVAQGPLGAFAVAGVAVALVMAMWLAFYVLVFLARGGD</sequence>
<organism evidence="2 3">
    <name type="scientific">Massilia suwonensis</name>
    <dbReference type="NCBI Taxonomy" id="648895"/>
    <lineage>
        <taxon>Bacteria</taxon>
        <taxon>Pseudomonadati</taxon>
        <taxon>Pseudomonadota</taxon>
        <taxon>Betaproteobacteria</taxon>
        <taxon>Burkholderiales</taxon>
        <taxon>Oxalobacteraceae</taxon>
        <taxon>Telluria group</taxon>
        <taxon>Massilia</taxon>
    </lineage>
</organism>
<dbReference type="RefSeq" id="WP_379754047.1">
    <property type="nucleotide sequence ID" value="NZ_JBHSMR010000013.1"/>
</dbReference>
<dbReference type="Proteomes" id="UP001596101">
    <property type="component" value="Unassembled WGS sequence"/>
</dbReference>
<protein>
    <recommendedName>
        <fullName evidence="4">Cytochrome c oxidase subunit 2A</fullName>
    </recommendedName>
</protein>
<proteinExistence type="predicted"/>
<evidence type="ECO:0000256" key="1">
    <source>
        <dbReference type="SAM" id="Phobius"/>
    </source>
</evidence>
<accession>A0ABW0MJL3</accession>
<keyword evidence="1" id="KW-0472">Membrane</keyword>
<comment type="caution">
    <text evidence="2">The sequence shown here is derived from an EMBL/GenBank/DDBJ whole genome shotgun (WGS) entry which is preliminary data.</text>
</comment>
<name>A0ABW0MJL3_9BURK</name>
<evidence type="ECO:0000313" key="2">
    <source>
        <dbReference type="EMBL" id="MFC5478409.1"/>
    </source>
</evidence>
<dbReference type="EMBL" id="JBHSMR010000013">
    <property type="protein sequence ID" value="MFC5478409.1"/>
    <property type="molecule type" value="Genomic_DNA"/>
</dbReference>
<evidence type="ECO:0000313" key="3">
    <source>
        <dbReference type="Proteomes" id="UP001596101"/>
    </source>
</evidence>
<gene>
    <name evidence="2" type="ORF">ACFPQ5_09435</name>
</gene>
<keyword evidence="3" id="KW-1185">Reference proteome</keyword>
<keyword evidence="1" id="KW-0812">Transmembrane</keyword>
<evidence type="ECO:0008006" key="4">
    <source>
        <dbReference type="Google" id="ProtNLM"/>
    </source>
</evidence>
<reference evidence="3" key="1">
    <citation type="journal article" date="2019" name="Int. J. Syst. Evol. Microbiol.">
        <title>The Global Catalogue of Microorganisms (GCM) 10K type strain sequencing project: providing services to taxonomists for standard genome sequencing and annotation.</title>
        <authorList>
            <consortium name="The Broad Institute Genomics Platform"/>
            <consortium name="The Broad Institute Genome Sequencing Center for Infectious Disease"/>
            <person name="Wu L."/>
            <person name="Ma J."/>
        </authorList>
    </citation>
    <scope>NUCLEOTIDE SEQUENCE [LARGE SCALE GENOMIC DNA]</scope>
    <source>
        <strain evidence="3">CCUG 43111</strain>
    </source>
</reference>
<keyword evidence="1" id="KW-1133">Transmembrane helix</keyword>
<feature type="transmembrane region" description="Helical" evidence="1">
    <location>
        <begin position="26"/>
        <end position="53"/>
    </location>
</feature>